<keyword evidence="3 9" id="KW-1133">Transmembrane helix</keyword>
<sequence>MWAPLVFVVVLALFPVQKAFASQTPSYQTRPKSTAVRKGETVTLYCSFHRLRNKPVMWLGPPNFQVIASGRDVDVNKYGRHSIVGDARRGEFNLKIRDVRPGDEGDYRCTVFSVPPAKDARITVIVPPPSLPAITGETMELRAGKGLVLTCRSVGGRPLPRLSWYNGTRKFVIPAADEDEGNAPGEVSLTLLVRFLSKWDNKANLTCRSDQGYPDVVRPQQTSAILNVQYSPTVKAELSSVTVTEGQPANLTCHAEGNPRPVVRWKKLAGGMPQNRLERSSTLYIQHTRRRDAAIYQCRAENGIHPAGVSTVSLQVTFPPTIRPSFEEKVSILFGQKLDFSVQCEADGNPSPKVRWRRKGTPLYFDNPLRFSRVGYGEEGHYQCIASSKGFPDAIRETYINVIGKPDVLGEPTSLAVTRGDSVSLVCEVASDPDPKEITWMWRGSDVDGDQQFPVGSDGNVKVRQESYEGGKSVKSVLTIQNTNSGRTGDYVCKAVNMFGSDQRQFSVEIIEPPTTMLAIVVAAVSVVVVLFVLFAICVARRKGWICDEAISDASSTVSCTRSPPPLPPCKENGRKGLKDGELPLELQQVDGTLKPRPPPKGDRNPYAIGQSYPRLMPAVPAYSTIQRDKSREERCPSHAPYYVGRLHSRAEPNTNPSPRRHQAPWRGRPNGRESSPDYTRRARDAGHEHSGTGRTHARDGPHEHPVRSSHNKEGVQHDHKTCAHSRPSTPEFTGRSQNNTRPGTPDYTQRSQNNRPDTPEYTGRSQNNRGSDSYTWRHRGRECAPEYPEINDHRH</sequence>
<feature type="signal peptide" evidence="10">
    <location>
        <begin position="1"/>
        <end position="21"/>
    </location>
</feature>
<keyword evidence="5" id="KW-1015">Disulfide bond</keyword>
<dbReference type="InterPro" id="IPR003599">
    <property type="entry name" value="Ig_sub"/>
</dbReference>
<feature type="compositionally biased region" description="Polar residues" evidence="8">
    <location>
        <begin position="764"/>
        <end position="775"/>
    </location>
</feature>
<dbReference type="CDD" id="cd00096">
    <property type="entry name" value="Ig"/>
    <property type="match status" value="2"/>
</dbReference>
<dbReference type="GO" id="GO:0005886">
    <property type="term" value="C:plasma membrane"/>
    <property type="evidence" value="ECO:0007669"/>
    <property type="project" value="TreeGrafter"/>
</dbReference>
<comment type="subcellular location">
    <subcellularLocation>
        <location evidence="1">Membrane</location>
        <topology evidence="1">Single-pass type I membrane protein</topology>
    </subcellularLocation>
</comment>
<keyword evidence="4 9" id="KW-0472">Membrane</keyword>
<evidence type="ECO:0000256" key="5">
    <source>
        <dbReference type="ARBA" id="ARBA00023157"/>
    </source>
</evidence>
<evidence type="ECO:0000256" key="9">
    <source>
        <dbReference type="SAM" id="Phobius"/>
    </source>
</evidence>
<evidence type="ECO:0000256" key="3">
    <source>
        <dbReference type="ARBA" id="ARBA00022989"/>
    </source>
</evidence>
<keyword evidence="2 9" id="KW-0812">Transmembrane</keyword>
<dbReference type="AlphaFoldDB" id="A0A8J9YN21"/>
<dbReference type="PROSITE" id="PS50835">
    <property type="entry name" value="IG_LIKE"/>
    <property type="match status" value="5"/>
</dbReference>
<evidence type="ECO:0000256" key="6">
    <source>
        <dbReference type="ARBA" id="ARBA00023180"/>
    </source>
</evidence>
<feature type="domain" description="Ig-like" evidence="11">
    <location>
        <begin position="25"/>
        <end position="123"/>
    </location>
</feature>
<feature type="transmembrane region" description="Helical" evidence="9">
    <location>
        <begin position="517"/>
        <end position="540"/>
    </location>
</feature>
<feature type="chain" id="PRO_5035476682" evidence="10">
    <location>
        <begin position="22"/>
        <end position="796"/>
    </location>
</feature>
<dbReference type="InterPro" id="IPR013783">
    <property type="entry name" value="Ig-like_fold"/>
</dbReference>
<dbReference type="InterPro" id="IPR007110">
    <property type="entry name" value="Ig-like_dom"/>
</dbReference>
<evidence type="ECO:0000259" key="11">
    <source>
        <dbReference type="PROSITE" id="PS50835"/>
    </source>
</evidence>
<evidence type="ECO:0000256" key="4">
    <source>
        <dbReference type="ARBA" id="ARBA00023136"/>
    </source>
</evidence>
<dbReference type="GO" id="GO:0005911">
    <property type="term" value="C:cell-cell junction"/>
    <property type="evidence" value="ECO:0007669"/>
    <property type="project" value="TreeGrafter"/>
</dbReference>
<dbReference type="SMART" id="SM00408">
    <property type="entry name" value="IGc2"/>
    <property type="match status" value="4"/>
</dbReference>
<dbReference type="InterPro" id="IPR013106">
    <property type="entry name" value="Ig_V-set"/>
</dbReference>
<keyword evidence="10" id="KW-0732">Signal</keyword>
<feature type="region of interest" description="Disordered" evidence="8">
    <location>
        <begin position="625"/>
        <end position="796"/>
    </location>
</feature>
<dbReference type="OrthoDB" id="10028801at2759"/>
<evidence type="ECO:0000256" key="8">
    <source>
        <dbReference type="SAM" id="MobiDB-lite"/>
    </source>
</evidence>
<dbReference type="SUPFAM" id="SSF48726">
    <property type="entry name" value="Immunoglobulin"/>
    <property type="match status" value="5"/>
</dbReference>
<dbReference type="Gene3D" id="2.60.40.10">
    <property type="entry name" value="Immunoglobulins"/>
    <property type="match status" value="5"/>
</dbReference>
<feature type="compositionally biased region" description="Basic and acidic residues" evidence="8">
    <location>
        <begin position="572"/>
        <end position="582"/>
    </location>
</feature>
<evidence type="ECO:0000256" key="7">
    <source>
        <dbReference type="ARBA" id="ARBA00023319"/>
    </source>
</evidence>
<dbReference type="Pfam" id="PF08205">
    <property type="entry name" value="C2-set_2"/>
    <property type="match status" value="1"/>
</dbReference>
<feature type="compositionally biased region" description="Basic and acidic residues" evidence="8">
    <location>
        <begin position="671"/>
        <end position="722"/>
    </location>
</feature>
<dbReference type="SMART" id="SM00409">
    <property type="entry name" value="IG"/>
    <property type="match status" value="5"/>
</dbReference>
<dbReference type="Pfam" id="PF07686">
    <property type="entry name" value="V-set"/>
    <property type="match status" value="1"/>
</dbReference>
<dbReference type="SMART" id="SM00406">
    <property type="entry name" value="IGv"/>
    <property type="match status" value="1"/>
</dbReference>
<keyword evidence="7" id="KW-0393">Immunoglobulin domain</keyword>
<feature type="domain" description="Ig-like" evidence="11">
    <location>
        <begin position="129"/>
        <end position="223"/>
    </location>
</feature>
<keyword evidence="6" id="KW-0325">Glycoprotein</keyword>
<evidence type="ECO:0000256" key="10">
    <source>
        <dbReference type="SAM" id="SignalP"/>
    </source>
</evidence>
<feature type="domain" description="Ig-like" evidence="11">
    <location>
        <begin position="232"/>
        <end position="317"/>
    </location>
</feature>
<dbReference type="GO" id="GO:0098609">
    <property type="term" value="P:cell-cell adhesion"/>
    <property type="evidence" value="ECO:0007669"/>
    <property type="project" value="TreeGrafter"/>
</dbReference>
<feature type="compositionally biased region" description="Polar residues" evidence="8">
    <location>
        <begin position="727"/>
        <end position="757"/>
    </location>
</feature>
<keyword evidence="13" id="KW-1185">Reference proteome</keyword>
<organism evidence="12 13">
    <name type="scientific">Branchiostoma lanceolatum</name>
    <name type="common">Common lancelet</name>
    <name type="synonym">Amphioxus lanceolatum</name>
    <dbReference type="NCBI Taxonomy" id="7740"/>
    <lineage>
        <taxon>Eukaryota</taxon>
        <taxon>Metazoa</taxon>
        <taxon>Chordata</taxon>
        <taxon>Cephalochordata</taxon>
        <taxon>Leptocardii</taxon>
        <taxon>Amphioxiformes</taxon>
        <taxon>Branchiostomatidae</taxon>
        <taxon>Branchiostoma</taxon>
    </lineage>
</organism>
<name>A0A8J9YN21_BRALA</name>
<gene>
    <name evidence="12" type="primary">KIRREL</name>
    <name evidence="12" type="ORF">BLAG_LOCUS259</name>
</gene>
<reference evidence="12" key="1">
    <citation type="submission" date="2022-01" db="EMBL/GenBank/DDBJ databases">
        <authorList>
            <person name="Braso-Vives M."/>
        </authorList>
    </citation>
    <scope>NUCLEOTIDE SEQUENCE</scope>
</reference>
<dbReference type="Pfam" id="PF13927">
    <property type="entry name" value="Ig_3"/>
    <property type="match status" value="2"/>
</dbReference>
<dbReference type="InterPro" id="IPR003598">
    <property type="entry name" value="Ig_sub2"/>
</dbReference>
<evidence type="ECO:0000313" key="12">
    <source>
        <dbReference type="EMBL" id="CAH1226313.1"/>
    </source>
</evidence>
<accession>A0A8J9YN21</accession>
<evidence type="ECO:0000256" key="1">
    <source>
        <dbReference type="ARBA" id="ARBA00004479"/>
    </source>
</evidence>
<dbReference type="GO" id="GO:0050839">
    <property type="term" value="F:cell adhesion molecule binding"/>
    <property type="evidence" value="ECO:0007669"/>
    <property type="project" value="TreeGrafter"/>
</dbReference>
<dbReference type="EMBL" id="OV696686">
    <property type="protein sequence ID" value="CAH1226313.1"/>
    <property type="molecule type" value="Genomic_DNA"/>
</dbReference>
<dbReference type="PANTHER" id="PTHR11640:SF164">
    <property type="entry name" value="MAM DOMAIN-CONTAINING GLYCOSYLPHOSPHATIDYLINOSITOL ANCHOR PROTEIN 1"/>
    <property type="match status" value="1"/>
</dbReference>
<dbReference type="Proteomes" id="UP000838412">
    <property type="component" value="Chromosome 1"/>
</dbReference>
<dbReference type="PANTHER" id="PTHR11640">
    <property type="entry name" value="NEPHRIN"/>
    <property type="match status" value="1"/>
</dbReference>
<dbReference type="InterPro" id="IPR036179">
    <property type="entry name" value="Ig-like_dom_sf"/>
</dbReference>
<protein>
    <submittedName>
        <fullName evidence="12">KIRREL protein</fullName>
    </submittedName>
</protein>
<feature type="region of interest" description="Disordered" evidence="8">
    <location>
        <begin position="559"/>
        <end position="613"/>
    </location>
</feature>
<feature type="domain" description="Ig-like" evidence="11">
    <location>
        <begin position="320"/>
        <end position="401"/>
    </location>
</feature>
<dbReference type="InterPro" id="IPR013162">
    <property type="entry name" value="CD80_C2-set"/>
</dbReference>
<evidence type="ECO:0000256" key="2">
    <source>
        <dbReference type="ARBA" id="ARBA00022692"/>
    </source>
</evidence>
<evidence type="ECO:0000313" key="13">
    <source>
        <dbReference type="Proteomes" id="UP000838412"/>
    </source>
</evidence>
<feature type="domain" description="Ig-like" evidence="11">
    <location>
        <begin position="406"/>
        <end position="509"/>
    </location>
</feature>
<dbReference type="InterPro" id="IPR051275">
    <property type="entry name" value="Cell_adhesion_signaling"/>
</dbReference>
<proteinExistence type="predicted"/>
<feature type="compositionally biased region" description="Basic and acidic residues" evidence="8">
    <location>
        <begin position="627"/>
        <end position="637"/>
    </location>
</feature>